<dbReference type="AlphaFoldDB" id="A0A9X2ITU5"/>
<dbReference type="PANTHER" id="PTHR33154">
    <property type="entry name" value="TRANSCRIPTIONAL REGULATOR, ARSR FAMILY"/>
    <property type="match status" value="1"/>
</dbReference>
<dbReference type="InterPro" id="IPR036390">
    <property type="entry name" value="WH_DNA-bd_sf"/>
</dbReference>
<dbReference type="SUPFAM" id="SSF46785">
    <property type="entry name" value="Winged helix' DNA-binding domain"/>
    <property type="match status" value="1"/>
</dbReference>
<evidence type="ECO:0000256" key="1">
    <source>
        <dbReference type="ARBA" id="ARBA00023015"/>
    </source>
</evidence>
<evidence type="ECO:0000313" key="5">
    <source>
        <dbReference type="EMBL" id="MCM6772147.1"/>
    </source>
</evidence>
<dbReference type="PANTHER" id="PTHR33154:SF33">
    <property type="entry name" value="TRANSCRIPTIONAL REPRESSOR SDPR"/>
    <property type="match status" value="1"/>
</dbReference>
<dbReference type="SMART" id="SM00418">
    <property type="entry name" value="HTH_ARSR"/>
    <property type="match status" value="1"/>
</dbReference>
<dbReference type="EMBL" id="JAMRXG010000001">
    <property type="protein sequence ID" value="MCM6772147.1"/>
    <property type="molecule type" value="Genomic_DNA"/>
</dbReference>
<gene>
    <name evidence="5" type="ORF">NDR86_01510</name>
</gene>
<dbReference type="GO" id="GO:0003700">
    <property type="term" value="F:DNA-binding transcription factor activity"/>
    <property type="evidence" value="ECO:0007669"/>
    <property type="project" value="InterPro"/>
</dbReference>
<dbReference type="CDD" id="cd00090">
    <property type="entry name" value="HTH_ARSR"/>
    <property type="match status" value="1"/>
</dbReference>
<dbReference type="InterPro" id="IPR036388">
    <property type="entry name" value="WH-like_DNA-bd_sf"/>
</dbReference>
<keyword evidence="6" id="KW-1185">Reference proteome</keyword>
<keyword evidence="2" id="KW-0238">DNA-binding</keyword>
<accession>A0A9X2ITU5</accession>
<evidence type="ECO:0000313" key="6">
    <source>
        <dbReference type="Proteomes" id="UP001139157"/>
    </source>
</evidence>
<keyword evidence="1" id="KW-0805">Transcription regulation</keyword>
<evidence type="ECO:0000256" key="2">
    <source>
        <dbReference type="ARBA" id="ARBA00023125"/>
    </source>
</evidence>
<name>A0A9X2ITU5_9NOCA</name>
<evidence type="ECO:0000256" key="3">
    <source>
        <dbReference type="ARBA" id="ARBA00023163"/>
    </source>
</evidence>
<dbReference type="RefSeq" id="WP_251909018.1">
    <property type="nucleotide sequence ID" value="NZ_JAMRXG010000001.1"/>
</dbReference>
<comment type="caution">
    <text evidence="5">The sequence shown here is derived from an EMBL/GenBank/DDBJ whole genome shotgun (WGS) entry which is preliminary data.</text>
</comment>
<protein>
    <submittedName>
        <fullName evidence="5">Helix-turn-helix domain-containing protein</fullName>
    </submittedName>
</protein>
<dbReference type="Gene3D" id="1.10.10.10">
    <property type="entry name" value="Winged helix-like DNA-binding domain superfamily/Winged helix DNA-binding domain"/>
    <property type="match status" value="1"/>
</dbReference>
<dbReference type="InterPro" id="IPR051081">
    <property type="entry name" value="HTH_MetalResp_TranReg"/>
</dbReference>
<dbReference type="InterPro" id="IPR011991">
    <property type="entry name" value="ArsR-like_HTH"/>
</dbReference>
<dbReference type="InterPro" id="IPR001845">
    <property type="entry name" value="HTH_ArsR_DNA-bd_dom"/>
</dbReference>
<reference evidence="5" key="1">
    <citation type="submission" date="2022-06" db="EMBL/GenBank/DDBJ databases">
        <title>Novel species in genus nocardia.</title>
        <authorList>
            <person name="Li F."/>
        </authorList>
    </citation>
    <scope>NUCLEOTIDE SEQUENCE</scope>
    <source>
        <strain evidence="5">CDC141</strain>
    </source>
</reference>
<evidence type="ECO:0000259" key="4">
    <source>
        <dbReference type="PROSITE" id="PS50987"/>
    </source>
</evidence>
<dbReference type="Proteomes" id="UP001139157">
    <property type="component" value="Unassembled WGS sequence"/>
</dbReference>
<feature type="domain" description="HTH arsR-type" evidence="4">
    <location>
        <begin position="1"/>
        <end position="108"/>
    </location>
</feature>
<proteinExistence type="predicted"/>
<organism evidence="5 6">
    <name type="scientific">Nocardia pulmonis</name>
    <dbReference type="NCBI Taxonomy" id="2951408"/>
    <lineage>
        <taxon>Bacteria</taxon>
        <taxon>Bacillati</taxon>
        <taxon>Actinomycetota</taxon>
        <taxon>Actinomycetes</taxon>
        <taxon>Mycobacteriales</taxon>
        <taxon>Nocardiaceae</taxon>
        <taxon>Nocardia</taxon>
    </lineage>
</organism>
<dbReference type="GO" id="GO:0003677">
    <property type="term" value="F:DNA binding"/>
    <property type="evidence" value="ECO:0007669"/>
    <property type="project" value="UniProtKB-KW"/>
</dbReference>
<dbReference type="PROSITE" id="PS50987">
    <property type="entry name" value="HTH_ARSR_2"/>
    <property type="match status" value="1"/>
</dbReference>
<keyword evidence="3" id="KW-0804">Transcription</keyword>
<sequence length="108" mass="12609">MDVDELNVDLIYRALANPARCRIMEWLKQPGAHFDDARYREHGLDIADGVCVQDIQRKLGLAQSVVSTYLQSMQRAGLLSSYRYSKWTYYRRDEETVRAFAEYVATRL</sequence>